<dbReference type="PANTHER" id="PTHR43775">
    <property type="entry name" value="FATTY ACID SYNTHASE"/>
    <property type="match status" value="1"/>
</dbReference>
<comment type="similarity">
    <text evidence="4">Belongs to the thiolase-like superfamily. Beta-ketoacyl-ACP synthases family.</text>
</comment>
<dbReference type="STRING" id="158441.A0A226DHB4"/>
<keyword evidence="7" id="KW-1185">Reference proteome</keyword>
<keyword evidence="1" id="KW-0596">Phosphopantetheine</keyword>
<dbReference type="InterPro" id="IPR032821">
    <property type="entry name" value="PKS_assoc"/>
</dbReference>
<evidence type="ECO:0000313" key="7">
    <source>
        <dbReference type="Proteomes" id="UP000198287"/>
    </source>
</evidence>
<gene>
    <name evidence="6" type="ORF">Fcan01_20226</name>
</gene>
<dbReference type="InterPro" id="IPR050091">
    <property type="entry name" value="PKS_NRPS_Biosynth_Enz"/>
</dbReference>
<dbReference type="CDD" id="cd00833">
    <property type="entry name" value="PKS"/>
    <property type="match status" value="1"/>
</dbReference>
<name>A0A226DHB4_FOLCA</name>
<dbReference type="OMA" id="MLNDKDF"/>
<dbReference type="AlphaFoldDB" id="A0A226DHB4"/>
<organism evidence="6 7">
    <name type="scientific">Folsomia candida</name>
    <name type="common">Springtail</name>
    <dbReference type="NCBI Taxonomy" id="158441"/>
    <lineage>
        <taxon>Eukaryota</taxon>
        <taxon>Metazoa</taxon>
        <taxon>Ecdysozoa</taxon>
        <taxon>Arthropoda</taxon>
        <taxon>Hexapoda</taxon>
        <taxon>Collembola</taxon>
        <taxon>Entomobryomorpha</taxon>
        <taxon>Isotomoidea</taxon>
        <taxon>Isotomidae</taxon>
        <taxon>Proisotominae</taxon>
        <taxon>Folsomia</taxon>
    </lineage>
</organism>
<dbReference type="PROSITE" id="PS52004">
    <property type="entry name" value="KS3_2"/>
    <property type="match status" value="1"/>
</dbReference>
<dbReference type="InterPro" id="IPR014030">
    <property type="entry name" value="Ketoacyl_synth_N"/>
</dbReference>
<evidence type="ECO:0000259" key="5">
    <source>
        <dbReference type="PROSITE" id="PS52004"/>
    </source>
</evidence>
<dbReference type="InterPro" id="IPR020841">
    <property type="entry name" value="PKS_Beta-ketoAc_synthase_dom"/>
</dbReference>
<dbReference type="OrthoDB" id="329835at2759"/>
<proteinExistence type="inferred from homology"/>
<evidence type="ECO:0000256" key="4">
    <source>
        <dbReference type="RuleBase" id="RU003694"/>
    </source>
</evidence>
<protein>
    <submittedName>
        <fullName evidence="6">Phthiocerol synthesis polyketide synthase type I PpsC</fullName>
    </submittedName>
</protein>
<sequence>MTPLLDAMDYCFELNMNSPNPTQLPGYEIKIVCFLNGHPNEETHTVNKYGLNQDLKTFWNSLISPEERKGDMRMPAIPIRDPSCPIAIVGMACRYPGANSIKEFWDLLQQGLDGIQKVPAGRWTKESSIILVENVRNTEAGFLSCPIDTFDAKFFNTNSADLAVLDPQQRLSLRVVWEALEDAGIDPNSLKNSLTGVWRNDYRDMIQKAGVVDLDFIRGYMGNALGPLTARISHFFELIGPSFSTESGCSTSIAGVDMACDNLRNETCDLALAVGANLLLHPFTPALLDGFLATNGRCKTFDATADGFGRAEGVGVLILKRLSNALSDENRILGVIRGSAVVQEGTSRTLDRAGVHPNDVDFVETHGTGTPVGDPIEIEAITKAYSSPSREPLIIGSVKTNVGHTESVCGIAGIQKTVLAMKHHLIPKHLNFTQLNPEIDLAAIPAYLPIEATPWVRKINGKPRISGINSFGITGAQAHLILQEPPLHHAHAILTQTDTRQHKLLTFSAKTETALNAQMAACKDELDPCSNISLTNLEYSLNTGRPHFSLRQVIVGSTKEALLSAMKSI</sequence>
<dbReference type="InterPro" id="IPR016039">
    <property type="entry name" value="Thiolase-like"/>
</dbReference>
<dbReference type="SMART" id="SM00825">
    <property type="entry name" value="PKS_KS"/>
    <property type="match status" value="1"/>
</dbReference>
<evidence type="ECO:0000256" key="2">
    <source>
        <dbReference type="ARBA" id="ARBA00022553"/>
    </source>
</evidence>
<accession>A0A226DHB4</accession>
<evidence type="ECO:0000313" key="6">
    <source>
        <dbReference type="EMBL" id="OXA44942.1"/>
    </source>
</evidence>
<dbReference type="Gene3D" id="3.30.70.3290">
    <property type="match status" value="1"/>
</dbReference>
<dbReference type="InterPro" id="IPR014031">
    <property type="entry name" value="Ketoacyl_synth_C"/>
</dbReference>
<reference evidence="6 7" key="1">
    <citation type="submission" date="2015-12" db="EMBL/GenBank/DDBJ databases">
        <title>The genome of Folsomia candida.</title>
        <authorList>
            <person name="Faddeeva A."/>
            <person name="Derks M.F."/>
            <person name="Anvar Y."/>
            <person name="Smit S."/>
            <person name="Van Straalen N."/>
            <person name="Roelofs D."/>
        </authorList>
    </citation>
    <scope>NUCLEOTIDE SEQUENCE [LARGE SCALE GENOMIC DNA]</scope>
    <source>
        <strain evidence="6 7">VU population</strain>
        <tissue evidence="6">Whole body</tissue>
    </source>
</reference>
<evidence type="ECO:0000256" key="3">
    <source>
        <dbReference type="ARBA" id="ARBA00022679"/>
    </source>
</evidence>
<keyword evidence="3 4" id="KW-0808">Transferase</keyword>
<evidence type="ECO:0000256" key="1">
    <source>
        <dbReference type="ARBA" id="ARBA00022450"/>
    </source>
</evidence>
<dbReference type="PROSITE" id="PS00606">
    <property type="entry name" value="KS3_1"/>
    <property type="match status" value="1"/>
</dbReference>
<dbReference type="GO" id="GO:0006633">
    <property type="term" value="P:fatty acid biosynthetic process"/>
    <property type="evidence" value="ECO:0007669"/>
    <property type="project" value="InterPro"/>
</dbReference>
<dbReference type="Proteomes" id="UP000198287">
    <property type="component" value="Unassembled WGS sequence"/>
</dbReference>
<dbReference type="Pfam" id="PF16197">
    <property type="entry name" value="KAsynt_C_assoc"/>
    <property type="match status" value="1"/>
</dbReference>
<dbReference type="SUPFAM" id="SSF53901">
    <property type="entry name" value="Thiolase-like"/>
    <property type="match status" value="1"/>
</dbReference>
<dbReference type="EMBL" id="LNIX01000018">
    <property type="protein sequence ID" value="OXA44942.1"/>
    <property type="molecule type" value="Genomic_DNA"/>
</dbReference>
<dbReference type="PANTHER" id="PTHR43775:SF37">
    <property type="entry name" value="SI:DKEY-61P9.11"/>
    <property type="match status" value="1"/>
</dbReference>
<dbReference type="Pfam" id="PF00109">
    <property type="entry name" value="ketoacyl-synt"/>
    <property type="match status" value="1"/>
</dbReference>
<dbReference type="GO" id="GO:0004312">
    <property type="term" value="F:fatty acid synthase activity"/>
    <property type="evidence" value="ECO:0007669"/>
    <property type="project" value="TreeGrafter"/>
</dbReference>
<dbReference type="Gene3D" id="3.40.47.10">
    <property type="match status" value="1"/>
</dbReference>
<keyword evidence="2" id="KW-0597">Phosphoprotein</keyword>
<dbReference type="GO" id="GO:0004315">
    <property type="term" value="F:3-oxoacyl-[acyl-carrier-protein] synthase activity"/>
    <property type="evidence" value="ECO:0007669"/>
    <property type="project" value="InterPro"/>
</dbReference>
<feature type="domain" description="Ketosynthase family 3 (KS3)" evidence="5">
    <location>
        <begin position="83"/>
        <end position="484"/>
    </location>
</feature>
<dbReference type="Pfam" id="PF02801">
    <property type="entry name" value="Ketoacyl-synt_C"/>
    <property type="match status" value="1"/>
</dbReference>
<dbReference type="InterPro" id="IPR018201">
    <property type="entry name" value="Ketoacyl_synth_AS"/>
</dbReference>
<comment type="caution">
    <text evidence="6">The sequence shown here is derived from an EMBL/GenBank/DDBJ whole genome shotgun (WGS) entry which is preliminary data.</text>
</comment>